<dbReference type="Gene3D" id="3.40.50.300">
    <property type="entry name" value="P-loop containing nucleotide triphosphate hydrolases"/>
    <property type="match status" value="1"/>
</dbReference>
<dbReference type="PROSITE" id="PS50929">
    <property type="entry name" value="ABC_TM1F"/>
    <property type="match status" value="1"/>
</dbReference>
<evidence type="ECO:0000256" key="7">
    <source>
        <dbReference type="SAM" id="MobiDB-lite"/>
    </source>
</evidence>
<evidence type="ECO:0000259" key="9">
    <source>
        <dbReference type="PROSITE" id="PS50893"/>
    </source>
</evidence>
<dbReference type="CDD" id="cd18551">
    <property type="entry name" value="ABC_6TM_LmrA_like"/>
    <property type="match status" value="1"/>
</dbReference>
<evidence type="ECO:0000259" key="10">
    <source>
        <dbReference type="PROSITE" id="PS50929"/>
    </source>
</evidence>
<protein>
    <submittedName>
        <fullName evidence="11">ABC transporter permease</fullName>
    </submittedName>
</protein>
<dbReference type="PROSITE" id="PS50893">
    <property type="entry name" value="ABC_TRANSPORTER_2"/>
    <property type="match status" value="1"/>
</dbReference>
<dbReference type="InterPro" id="IPR011527">
    <property type="entry name" value="ABC1_TM_dom"/>
</dbReference>
<reference evidence="11 12" key="1">
    <citation type="submission" date="2016-01" db="EMBL/GenBank/DDBJ databases">
        <title>Streptomyces amritsarensis strain MTCC 11845 genome sequencing and assembly.</title>
        <authorList>
            <person name="Sharma D."/>
            <person name="Nair G.R."/>
            <person name="Kaur G."/>
            <person name="Manhas R.K."/>
            <person name="Mayilraj S."/>
        </authorList>
    </citation>
    <scope>NUCLEOTIDE SEQUENCE [LARGE SCALE GENOMIC DNA]</scope>
    <source>
        <strain evidence="11 12">MTCC 11845</strain>
    </source>
</reference>
<comment type="caution">
    <text evidence="11">The sequence shown here is derived from an EMBL/GenBank/DDBJ whole genome shotgun (WGS) entry which is preliminary data.</text>
</comment>
<organism evidence="11 12">
    <name type="scientific">Streptomyces amritsarensis</name>
    <dbReference type="NCBI Taxonomy" id="681158"/>
    <lineage>
        <taxon>Bacteria</taxon>
        <taxon>Bacillati</taxon>
        <taxon>Actinomycetota</taxon>
        <taxon>Actinomycetes</taxon>
        <taxon>Kitasatosporales</taxon>
        <taxon>Streptomycetaceae</taxon>
        <taxon>Streptomyces</taxon>
    </lineage>
</organism>
<dbReference type="InterPro" id="IPR039421">
    <property type="entry name" value="Type_1_exporter"/>
</dbReference>
<dbReference type="SMART" id="SM00382">
    <property type="entry name" value="AAA"/>
    <property type="match status" value="1"/>
</dbReference>
<proteinExistence type="predicted"/>
<gene>
    <name evidence="11" type="ORF">AVW11_14515</name>
</gene>
<keyword evidence="6 8" id="KW-0472">Membrane</keyword>
<keyword evidence="3" id="KW-0547">Nucleotide-binding</keyword>
<dbReference type="PROSITE" id="PS00211">
    <property type="entry name" value="ABC_TRANSPORTER_1"/>
    <property type="match status" value="1"/>
</dbReference>
<feature type="transmembrane region" description="Helical" evidence="8">
    <location>
        <begin position="151"/>
        <end position="170"/>
    </location>
</feature>
<sequence>MRVLWSFARPHRRTLTAGLFLALVGSALGLATPMITKWVLDALNTSTSLMGPVSALFALLVVGAAVSYRQWCMLGAVGEHVVLEARESMVRRFLHATVPALTRRPTGELVTRVTSDTVLLREATAQSFVGLVNGAVMLVGSLVLMGVLDVVLLGTTMTAVAVTAALFALLMPGIGKAQQRAQEHVGRLGGLLEGTLRAIRTVKVSRAEERAAERIVADARAAADQGIRAVRQEALAWTVAGSGIQLAIIAILGVGAWRVGEGSLEVSSLIAFLLYAFTLMEPVGTLSQNVTSLQAGMAAAERIRQTADLTPEGDATPPGRDGDRTGSTADSGHPAEVPVLELRGVSAAYGPGAAHAVTGVRLAVPRRGHTAIVGPSGAGKTTLFSLVLRFLEPVDGELLLNGRPYRDYSHCEVRARLAYVEQDTPVVPGTLRENLLLARPDASEEELRRVLRDVRLTEKVDSLDGGLDGQLSSAHMSGGERQRIALARALLRTPEVLLLDEATAQLDGLTEAAVQDCIRSRAATGAVVTVAHRLSTVVDADLIVVMEAGRIRARGTHGELLETDALYRELVAALRLATTAGAEVV</sequence>
<evidence type="ECO:0000256" key="8">
    <source>
        <dbReference type="SAM" id="Phobius"/>
    </source>
</evidence>
<dbReference type="PANTHER" id="PTHR43394">
    <property type="entry name" value="ATP-DEPENDENT PERMEASE MDL1, MITOCHONDRIAL"/>
    <property type="match status" value="1"/>
</dbReference>
<keyword evidence="5 8" id="KW-1133">Transmembrane helix</keyword>
<dbReference type="Proteomes" id="UP000187151">
    <property type="component" value="Unassembled WGS sequence"/>
</dbReference>
<name>A0ABX3G6W7_9ACTN</name>
<dbReference type="InterPro" id="IPR036640">
    <property type="entry name" value="ABC1_TM_sf"/>
</dbReference>
<feature type="transmembrane region" description="Helical" evidence="8">
    <location>
        <begin position="47"/>
        <end position="66"/>
    </location>
</feature>
<keyword evidence="4" id="KW-0067">ATP-binding</keyword>
<feature type="region of interest" description="Disordered" evidence="7">
    <location>
        <begin position="307"/>
        <end position="335"/>
    </location>
</feature>
<dbReference type="PANTHER" id="PTHR43394:SF1">
    <property type="entry name" value="ATP-BINDING CASSETTE SUB-FAMILY B MEMBER 10, MITOCHONDRIAL"/>
    <property type="match status" value="1"/>
</dbReference>
<dbReference type="Pfam" id="PF00005">
    <property type="entry name" value="ABC_tran"/>
    <property type="match status" value="1"/>
</dbReference>
<evidence type="ECO:0000313" key="11">
    <source>
        <dbReference type="EMBL" id="OLZ67093.1"/>
    </source>
</evidence>
<evidence type="ECO:0000313" key="12">
    <source>
        <dbReference type="Proteomes" id="UP000187151"/>
    </source>
</evidence>
<dbReference type="SUPFAM" id="SSF90123">
    <property type="entry name" value="ABC transporter transmembrane region"/>
    <property type="match status" value="1"/>
</dbReference>
<dbReference type="InterPro" id="IPR003439">
    <property type="entry name" value="ABC_transporter-like_ATP-bd"/>
</dbReference>
<feature type="domain" description="ABC transmembrane type-1" evidence="10">
    <location>
        <begin position="17"/>
        <end position="295"/>
    </location>
</feature>
<accession>A0ABX3G6W7</accession>
<dbReference type="InterPro" id="IPR003593">
    <property type="entry name" value="AAA+_ATPase"/>
</dbReference>
<feature type="domain" description="ABC transporter" evidence="9">
    <location>
        <begin position="340"/>
        <end position="573"/>
    </location>
</feature>
<evidence type="ECO:0000256" key="2">
    <source>
        <dbReference type="ARBA" id="ARBA00022692"/>
    </source>
</evidence>
<dbReference type="SUPFAM" id="SSF52540">
    <property type="entry name" value="P-loop containing nucleoside triphosphate hydrolases"/>
    <property type="match status" value="1"/>
</dbReference>
<keyword evidence="12" id="KW-1185">Reference proteome</keyword>
<dbReference type="InterPro" id="IPR027417">
    <property type="entry name" value="P-loop_NTPase"/>
</dbReference>
<dbReference type="InterPro" id="IPR017871">
    <property type="entry name" value="ABC_transporter-like_CS"/>
</dbReference>
<dbReference type="Gene3D" id="1.20.1560.10">
    <property type="entry name" value="ABC transporter type 1, transmembrane domain"/>
    <property type="match status" value="1"/>
</dbReference>
<evidence type="ECO:0000256" key="6">
    <source>
        <dbReference type="ARBA" id="ARBA00023136"/>
    </source>
</evidence>
<evidence type="ECO:0000256" key="3">
    <source>
        <dbReference type="ARBA" id="ARBA00022741"/>
    </source>
</evidence>
<comment type="subcellular location">
    <subcellularLocation>
        <location evidence="1">Cell membrane</location>
        <topology evidence="1">Multi-pass membrane protein</topology>
    </subcellularLocation>
</comment>
<feature type="transmembrane region" description="Helical" evidence="8">
    <location>
        <begin position="128"/>
        <end position="145"/>
    </location>
</feature>
<feature type="transmembrane region" description="Helical" evidence="8">
    <location>
        <begin position="234"/>
        <end position="257"/>
    </location>
</feature>
<dbReference type="EMBL" id="MQUR01000027">
    <property type="protein sequence ID" value="OLZ67093.1"/>
    <property type="molecule type" value="Genomic_DNA"/>
</dbReference>
<keyword evidence="2 8" id="KW-0812">Transmembrane</keyword>
<evidence type="ECO:0000256" key="1">
    <source>
        <dbReference type="ARBA" id="ARBA00004651"/>
    </source>
</evidence>
<evidence type="ECO:0000256" key="5">
    <source>
        <dbReference type="ARBA" id="ARBA00022989"/>
    </source>
</evidence>
<dbReference type="Pfam" id="PF00664">
    <property type="entry name" value="ABC_membrane"/>
    <property type="match status" value="1"/>
</dbReference>
<evidence type="ECO:0000256" key="4">
    <source>
        <dbReference type="ARBA" id="ARBA00022840"/>
    </source>
</evidence>